<dbReference type="PANTHER" id="PTHR43442:SF3">
    <property type="entry name" value="GLUCONOKINASE-RELATED"/>
    <property type="match status" value="1"/>
</dbReference>
<evidence type="ECO:0000256" key="1">
    <source>
        <dbReference type="ARBA" id="ARBA00004875"/>
    </source>
</evidence>
<dbReference type="InterPro" id="IPR006001">
    <property type="entry name" value="Therm_gnt_kin"/>
</dbReference>
<sequence>MASDKGVAIVLMGVSGSGKSTVGAMLVNVINGRFLDADDYHPQSNKEKMQKGIPLSDEDRIPWLETLRDVLRVGLLNGETIILGCSALHKRYREILRSADPDYIPGSYLCVVKFVLLDVAAEVLAARLEKRAAEGNHFMPAKLLQSQLALLQIEEDEGIMKVDASLEPQAIKIDESSRSNSMCGTTEYMAPEILLSKGHNKDADWWSVGILLTEWGVHPPFTHPNRKKLQEKIINEKVKLPPRLSSESHSLLKGSKCRFELELGVAELGLQSASRTHRDNDKLPERLRGCATIEDRGLYQMGFTPISRVTQDVRQVKYSREDLWCYVELRLPRII</sequence>
<evidence type="ECO:0000256" key="3">
    <source>
        <dbReference type="ARBA" id="ARBA00012054"/>
    </source>
</evidence>
<gene>
    <name evidence="11" type="ORF">Fot_39982</name>
</gene>
<dbReference type="FunFam" id="3.40.50.300:FF:000522">
    <property type="entry name" value="Gluconokinase"/>
    <property type="match status" value="1"/>
</dbReference>
<evidence type="ECO:0000313" key="11">
    <source>
        <dbReference type="EMBL" id="KAL2496225.1"/>
    </source>
</evidence>
<protein>
    <recommendedName>
        <fullName evidence="3 9">Gluconokinase</fullName>
        <ecNumber evidence="3 9">2.7.1.12</ecNumber>
    </recommendedName>
</protein>
<dbReference type="PROSITE" id="PS50011">
    <property type="entry name" value="PROTEIN_KINASE_DOM"/>
    <property type="match status" value="1"/>
</dbReference>
<evidence type="ECO:0000256" key="6">
    <source>
        <dbReference type="ARBA" id="ARBA00022777"/>
    </source>
</evidence>
<dbReference type="EC" id="2.7.1.12" evidence="3 9"/>
<evidence type="ECO:0000256" key="2">
    <source>
        <dbReference type="ARBA" id="ARBA00008420"/>
    </source>
</evidence>
<dbReference type="AlphaFoldDB" id="A0ABD1S679"/>
<dbReference type="InterPro" id="IPR027417">
    <property type="entry name" value="P-loop_NTPase"/>
</dbReference>
<comment type="caution">
    <text evidence="11">The sequence shown here is derived from an EMBL/GenBank/DDBJ whole genome shotgun (WGS) entry which is preliminary data.</text>
</comment>
<evidence type="ECO:0000256" key="4">
    <source>
        <dbReference type="ARBA" id="ARBA00022679"/>
    </source>
</evidence>
<evidence type="ECO:0000256" key="5">
    <source>
        <dbReference type="ARBA" id="ARBA00022741"/>
    </source>
</evidence>
<proteinExistence type="inferred from homology"/>
<dbReference type="Proteomes" id="UP001604277">
    <property type="component" value="Unassembled WGS sequence"/>
</dbReference>
<dbReference type="SUPFAM" id="SSF56112">
    <property type="entry name" value="Protein kinase-like (PK-like)"/>
    <property type="match status" value="1"/>
</dbReference>
<evidence type="ECO:0000256" key="8">
    <source>
        <dbReference type="ARBA" id="ARBA00048090"/>
    </source>
</evidence>
<dbReference type="GO" id="GO:0005524">
    <property type="term" value="F:ATP binding"/>
    <property type="evidence" value="ECO:0007669"/>
    <property type="project" value="UniProtKB-KW"/>
</dbReference>
<accession>A0ABD1S679</accession>
<evidence type="ECO:0000313" key="12">
    <source>
        <dbReference type="Proteomes" id="UP001604277"/>
    </source>
</evidence>
<evidence type="ECO:0000259" key="10">
    <source>
        <dbReference type="PROSITE" id="PS50011"/>
    </source>
</evidence>
<dbReference type="Pfam" id="PF00069">
    <property type="entry name" value="Pkinase"/>
    <property type="match status" value="1"/>
</dbReference>
<dbReference type="SUPFAM" id="SSF52540">
    <property type="entry name" value="P-loop containing nucleoside triphosphate hydrolases"/>
    <property type="match status" value="1"/>
</dbReference>
<dbReference type="NCBIfam" id="TIGR01313">
    <property type="entry name" value="therm_gnt_kin"/>
    <property type="match status" value="1"/>
</dbReference>
<organism evidence="11 12">
    <name type="scientific">Forsythia ovata</name>
    <dbReference type="NCBI Taxonomy" id="205694"/>
    <lineage>
        <taxon>Eukaryota</taxon>
        <taxon>Viridiplantae</taxon>
        <taxon>Streptophyta</taxon>
        <taxon>Embryophyta</taxon>
        <taxon>Tracheophyta</taxon>
        <taxon>Spermatophyta</taxon>
        <taxon>Magnoliopsida</taxon>
        <taxon>eudicotyledons</taxon>
        <taxon>Gunneridae</taxon>
        <taxon>Pentapetalae</taxon>
        <taxon>asterids</taxon>
        <taxon>lamiids</taxon>
        <taxon>Lamiales</taxon>
        <taxon>Oleaceae</taxon>
        <taxon>Forsythieae</taxon>
        <taxon>Forsythia</taxon>
    </lineage>
</organism>
<keyword evidence="4 9" id="KW-0808">Transferase</keyword>
<dbReference type="Pfam" id="PF13671">
    <property type="entry name" value="AAA_33"/>
    <property type="match status" value="1"/>
</dbReference>
<dbReference type="InterPro" id="IPR011009">
    <property type="entry name" value="Kinase-like_dom_sf"/>
</dbReference>
<dbReference type="CDD" id="cd02021">
    <property type="entry name" value="GntK"/>
    <property type="match status" value="1"/>
</dbReference>
<evidence type="ECO:0000256" key="9">
    <source>
        <dbReference type="RuleBase" id="RU363066"/>
    </source>
</evidence>
<dbReference type="EMBL" id="JBFOLJ010000011">
    <property type="protein sequence ID" value="KAL2496225.1"/>
    <property type="molecule type" value="Genomic_DNA"/>
</dbReference>
<name>A0ABD1S679_9LAMI</name>
<feature type="domain" description="Protein kinase" evidence="10">
    <location>
        <begin position="1"/>
        <end position="335"/>
    </location>
</feature>
<reference evidence="12" key="1">
    <citation type="submission" date="2024-07" db="EMBL/GenBank/DDBJ databases">
        <title>Two chromosome-level genome assemblies of Korean endemic species Abeliophyllum distichum and Forsythia ovata (Oleaceae).</title>
        <authorList>
            <person name="Jang H."/>
        </authorList>
    </citation>
    <scope>NUCLEOTIDE SEQUENCE [LARGE SCALE GENOMIC DNA]</scope>
</reference>
<keyword evidence="5 9" id="KW-0547">Nucleotide-binding</keyword>
<dbReference type="PANTHER" id="PTHR43442">
    <property type="entry name" value="GLUCONOKINASE-RELATED"/>
    <property type="match status" value="1"/>
</dbReference>
<comment type="similarity">
    <text evidence="2 9">Belongs to the gluconokinase GntK/GntV family.</text>
</comment>
<comment type="catalytic activity">
    <reaction evidence="8 9">
        <text>D-gluconate + ATP = 6-phospho-D-gluconate + ADP + H(+)</text>
        <dbReference type="Rhea" id="RHEA:19433"/>
        <dbReference type="ChEBI" id="CHEBI:15378"/>
        <dbReference type="ChEBI" id="CHEBI:18391"/>
        <dbReference type="ChEBI" id="CHEBI:30616"/>
        <dbReference type="ChEBI" id="CHEBI:58759"/>
        <dbReference type="ChEBI" id="CHEBI:456216"/>
        <dbReference type="EC" id="2.7.1.12"/>
    </reaction>
</comment>
<dbReference type="InterPro" id="IPR000719">
    <property type="entry name" value="Prot_kinase_dom"/>
</dbReference>
<keyword evidence="7 9" id="KW-0067">ATP-binding</keyword>
<comment type="pathway">
    <text evidence="1 9">Carbohydrate acid metabolism; D-gluconate degradation.</text>
</comment>
<keyword evidence="6 9" id="KW-0418">Kinase</keyword>
<keyword evidence="12" id="KW-1185">Reference proteome</keyword>
<evidence type="ECO:0000256" key="7">
    <source>
        <dbReference type="ARBA" id="ARBA00022840"/>
    </source>
</evidence>
<dbReference type="GO" id="GO:0046316">
    <property type="term" value="F:gluconokinase activity"/>
    <property type="evidence" value="ECO:0007669"/>
    <property type="project" value="UniProtKB-EC"/>
</dbReference>
<dbReference type="Gene3D" id="1.10.510.10">
    <property type="entry name" value="Transferase(Phosphotransferase) domain 1"/>
    <property type="match status" value="1"/>
</dbReference>
<dbReference type="Gene3D" id="3.40.50.300">
    <property type="entry name" value="P-loop containing nucleotide triphosphate hydrolases"/>
    <property type="match status" value="1"/>
</dbReference>